<evidence type="ECO:0000256" key="6">
    <source>
        <dbReference type="SAM" id="SignalP"/>
    </source>
</evidence>
<dbReference type="InterPro" id="IPR011990">
    <property type="entry name" value="TPR-like_helical_dom_sf"/>
</dbReference>
<dbReference type="InterPro" id="IPR033985">
    <property type="entry name" value="SusD-like_N"/>
</dbReference>
<dbReference type="Proteomes" id="UP000297861">
    <property type="component" value="Unassembled WGS sequence"/>
</dbReference>
<dbReference type="GO" id="GO:0009279">
    <property type="term" value="C:cell outer membrane"/>
    <property type="evidence" value="ECO:0007669"/>
    <property type="project" value="UniProtKB-SubCell"/>
</dbReference>
<feature type="domain" description="RagB/SusD" evidence="7">
    <location>
        <begin position="355"/>
        <end position="630"/>
    </location>
</feature>
<feature type="chain" id="PRO_5021323373" evidence="6">
    <location>
        <begin position="23"/>
        <end position="631"/>
    </location>
</feature>
<dbReference type="InterPro" id="IPR012944">
    <property type="entry name" value="SusD_RagB_dom"/>
</dbReference>
<comment type="caution">
    <text evidence="9">The sequence shown here is derived from an EMBL/GenBank/DDBJ whole genome shotgun (WGS) entry which is preliminary data.</text>
</comment>
<dbReference type="AlphaFoldDB" id="A0A4Y8L9K2"/>
<feature type="domain" description="SusD-like N-terminal" evidence="8">
    <location>
        <begin position="109"/>
        <end position="227"/>
    </location>
</feature>
<dbReference type="EMBL" id="SOML01000001">
    <property type="protein sequence ID" value="TFD99027.1"/>
    <property type="molecule type" value="Genomic_DNA"/>
</dbReference>
<gene>
    <name evidence="9" type="ORF">E2605_02775</name>
</gene>
<feature type="signal peptide" evidence="6">
    <location>
        <begin position="1"/>
        <end position="22"/>
    </location>
</feature>
<accession>A0A4Y8L9K2</accession>
<keyword evidence="5" id="KW-0998">Cell outer membrane</keyword>
<sequence>MKKYIRILFYCSILSAIATFMACEDYLDKSTDSTVSDEDAFKDFTNFQGFTEELYYCIPDFAHGYWNNSFNWGEDEIISFGVDYHFGYKIDQGDFWGWQSGKDGWQCGWMDRSNTKANSKDRFQKSLWPLAWYGIRKANLGLANLDKMTTATTEEKNLIAGQLYFFRAWFHFELMQYFGGLPYLTEVPSSSEKLTYPRLSYQECADLAGADFRKAADLLPIDWDNTTAGKATYGNNQQRINKIMALGYLGKNYLWAGSPLMNSESTGDKNYNVEYCKKASAAFAELLTKVENGETQYALVDFNHYTDIFYTYQQSFKNPGSTEAIFQSPAYDPWMGSGYCLGAQYFPSIITGSTLLFSPTANYVNYYGMKNGLPLDDSGSGFNKEYPWRDRDPRFYHDIVYDGVKMVKNGSALEGKDGVSPADQYANMYTNGSYRNISTGSRTGYSLCKFLPKSVNLYDDGVRNYGFGLHIQVSWMRLADIYLMYAEAAANAYQSANSKESGYSKTAAEAVNVIRQRANVDPVSSKYLSSVSEFMKEVRRERAVELAFEAHRFNDLRRWLLLTEYPYTLKTSQEFTRTGTFNEEDPTQNRVSGFKEVQILKRNFSSKHYWLPLKTADTSIYLEFIQNSGWD</sequence>
<dbReference type="OrthoDB" id="1109873at2"/>
<dbReference type="Pfam" id="PF14322">
    <property type="entry name" value="SusD-like_3"/>
    <property type="match status" value="1"/>
</dbReference>
<proteinExistence type="inferred from homology"/>
<keyword evidence="4" id="KW-0472">Membrane</keyword>
<evidence type="ECO:0000259" key="7">
    <source>
        <dbReference type="Pfam" id="PF07980"/>
    </source>
</evidence>
<evidence type="ECO:0000256" key="3">
    <source>
        <dbReference type="ARBA" id="ARBA00022729"/>
    </source>
</evidence>
<reference evidence="9 10" key="1">
    <citation type="submission" date="2019-03" db="EMBL/GenBank/DDBJ databases">
        <title>San Antonio Military Medical Center submission to MRSN (WRAIR), pending publication.</title>
        <authorList>
            <person name="Blyth D.M."/>
            <person name="Mccarthy S.L."/>
            <person name="Schall S.E."/>
            <person name="Stam J.A."/>
            <person name="Ong A.C."/>
            <person name="Mcgann P.T."/>
        </authorList>
    </citation>
    <scope>NUCLEOTIDE SEQUENCE [LARGE SCALE GENOMIC DNA]</scope>
    <source>
        <strain evidence="9 10">MRSN571793</strain>
    </source>
</reference>
<dbReference type="Pfam" id="PF07980">
    <property type="entry name" value="SusD_RagB"/>
    <property type="match status" value="1"/>
</dbReference>
<evidence type="ECO:0000256" key="5">
    <source>
        <dbReference type="ARBA" id="ARBA00023237"/>
    </source>
</evidence>
<comment type="subcellular location">
    <subcellularLocation>
        <location evidence="1">Cell outer membrane</location>
    </subcellularLocation>
</comment>
<comment type="similarity">
    <text evidence="2">Belongs to the SusD family.</text>
</comment>
<dbReference type="SUPFAM" id="SSF48452">
    <property type="entry name" value="TPR-like"/>
    <property type="match status" value="1"/>
</dbReference>
<organism evidence="9 10">
    <name type="scientific">Dysgonomonas capnocytophagoides</name>
    <dbReference type="NCBI Taxonomy" id="45254"/>
    <lineage>
        <taxon>Bacteria</taxon>
        <taxon>Pseudomonadati</taxon>
        <taxon>Bacteroidota</taxon>
        <taxon>Bacteroidia</taxon>
        <taxon>Bacteroidales</taxon>
        <taxon>Dysgonomonadaceae</taxon>
        <taxon>Dysgonomonas</taxon>
    </lineage>
</organism>
<dbReference type="PROSITE" id="PS51257">
    <property type="entry name" value="PROKAR_LIPOPROTEIN"/>
    <property type="match status" value="1"/>
</dbReference>
<evidence type="ECO:0000256" key="4">
    <source>
        <dbReference type="ARBA" id="ARBA00023136"/>
    </source>
</evidence>
<keyword evidence="10" id="KW-1185">Reference proteome</keyword>
<evidence type="ECO:0000313" key="10">
    <source>
        <dbReference type="Proteomes" id="UP000297861"/>
    </source>
</evidence>
<name>A0A4Y8L9K2_9BACT</name>
<evidence type="ECO:0000256" key="1">
    <source>
        <dbReference type="ARBA" id="ARBA00004442"/>
    </source>
</evidence>
<keyword evidence="3 6" id="KW-0732">Signal</keyword>
<dbReference type="RefSeq" id="WP_026627550.1">
    <property type="nucleotide sequence ID" value="NZ_JAWZLG010000034.1"/>
</dbReference>
<evidence type="ECO:0000313" key="9">
    <source>
        <dbReference type="EMBL" id="TFD99027.1"/>
    </source>
</evidence>
<evidence type="ECO:0000256" key="2">
    <source>
        <dbReference type="ARBA" id="ARBA00006275"/>
    </source>
</evidence>
<dbReference type="STRING" id="1121485.GCA_000426485_00233"/>
<dbReference type="Gene3D" id="1.25.40.390">
    <property type="match status" value="1"/>
</dbReference>
<evidence type="ECO:0000259" key="8">
    <source>
        <dbReference type="Pfam" id="PF14322"/>
    </source>
</evidence>
<protein>
    <submittedName>
        <fullName evidence="9">RagB/SusD family nutrient uptake outer membrane protein</fullName>
    </submittedName>
</protein>